<organism evidence="4 5">
    <name type="scientific">Alitibacter langaaensis DSM 22999</name>
    <dbReference type="NCBI Taxonomy" id="1122935"/>
    <lineage>
        <taxon>Bacteria</taxon>
        <taxon>Pseudomonadati</taxon>
        <taxon>Pseudomonadota</taxon>
        <taxon>Gammaproteobacteria</taxon>
        <taxon>Pasteurellales</taxon>
        <taxon>Pasteurellaceae</taxon>
        <taxon>Alitibacter</taxon>
    </lineage>
</organism>
<keyword evidence="5" id="KW-1185">Reference proteome</keyword>
<dbReference type="AlphaFoldDB" id="A0A2U0T8D2"/>
<proteinExistence type="predicted"/>
<keyword evidence="2" id="KW-0067">ATP-binding</keyword>
<dbReference type="GO" id="GO:0005524">
    <property type="term" value="F:ATP binding"/>
    <property type="evidence" value="ECO:0007669"/>
    <property type="project" value="UniProtKB-KW"/>
</dbReference>
<evidence type="ECO:0000256" key="1">
    <source>
        <dbReference type="ARBA" id="ARBA00022741"/>
    </source>
</evidence>
<comment type="caution">
    <text evidence="4">The sequence shown here is derived from an EMBL/GenBank/DDBJ whole genome shotgun (WGS) entry which is preliminary data.</text>
</comment>
<dbReference type="InterPro" id="IPR014015">
    <property type="entry name" value="Helicase_SF3_DNA-vir"/>
</dbReference>
<dbReference type="Pfam" id="PF19263">
    <property type="entry name" value="DUF5906"/>
    <property type="match status" value="1"/>
</dbReference>
<reference evidence="4 5" key="1">
    <citation type="submission" date="2018-05" db="EMBL/GenBank/DDBJ databases">
        <title>Genomic Encyclopedia of Type Strains, Phase IV (KMG-IV): sequencing the most valuable type-strain genomes for metagenomic binning, comparative biology and taxonomic classification.</title>
        <authorList>
            <person name="Goeker M."/>
        </authorList>
    </citation>
    <scope>NUCLEOTIDE SEQUENCE [LARGE SCALE GENOMIC DNA]</scope>
    <source>
        <strain evidence="4 5">DSM 22999</strain>
    </source>
</reference>
<sequence length="616" mass="69308">MTKLTKNAPYLKEQWNKQHYSDLLVLVGSRAWETWGKGESIAWRLLVDGLNVSPFITNDEKSIHPYDQTPVILGNKELAKIASYRIADKEQTAVKFIQCGELSNEQISALCLNLATTTASSVVSLVSTELCLIENLSEYIQRLRNDEDTRELIQSAVNKSSVLSDNPTGKELVEKFKQWFKQPLKVEVSTQRAHIYNGIIWKPISEFELKRKFAQFLDEYEQNYGSDKLNKLVSLLFVRLAELPPANNLFNGFINGAINKVTGELLPLTADLNLREIEPIELDLTGETPLFDDWLAFVSNGDTDKSQAILAGLYMILTNRHQWALFLECSGVGGGGKSVMGHIATLLNGSANTAFIDIETLENNANGRAKAIGKTLVYSPDQAQFKGNAVELKKLTGGDVQQVKILYRDAEDIKLNAVFMMSTNHPLMFIDRNGDIVRRRVIIPFDRIIPLAKKDVLFVDKVKREVLGITRKLLDLFPDSNDARKILETYRNNTKSLDIKMRGNHLFEFAQHFELTDKISYGMKVGSATGSTAPNECKQKLYKAYMAFCDYQNLKQKDILPLNAFKDAFKSAMNEKLGNPTDAQGKLQGVQYSNSNGYLRANVRLANDDIINEWIG</sequence>
<dbReference type="PROSITE" id="PS51206">
    <property type="entry name" value="SF3_HELICASE_1"/>
    <property type="match status" value="1"/>
</dbReference>
<evidence type="ECO:0000256" key="2">
    <source>
        <dbReference type="ARBA" id="ARBA00022840"/>
    </source>
</evidence>
<keyword evidence="4" id="KW-0378">Hydrolase</keyword>
<dbReference type="GO" id="GO:0004386">
    <property type="term" value="F:helicase activity"/>
    <property type="evidence" value="ECO:0007669"/>
    <property type="project" value="UniProtKB-KW"/>
</dbReference>
<keyword evidence="4" id="KW-0347">Helicase</keyword>
<dbReference type="InterPro" id="IPR014818">
    <property type="entry name" value="Phage/plasmid_primase_P4_C"/>
</dbReference>
<name>A0A2U0T8D2_9PAST</name>
<feature type="domain" description="SF3 helicase" evidence="3">
    <location>
        <begin position="304"/>
        <end position="458"/>
    </location>
</feature>
<dbReference type="InterPro" id="IPR027417">
    <property type="entry name" value="P-loop_NTPase"/>
</dbReference>
<dbReference type="InterPro" id="IPR036388">
    <property type="entry name" value="WH-like_DNA-bd_sf"/>
</dbReference>
<keyword evidence="1" id="KW-0547">Nucleotide-binding</keyword>
<evidence type="ECO:0000313" key="5">
    <source>
        <dbReference type="Proteomes" id="UP000245909"/>
    </source>
</evidence>
<evidence type="ECO:0000259" key="3">
    <source>
        <dbReference type="PROSITE" id="PS51206"/>
    </source>
</evidence>
<dbReference type="SMART" id="SM00885">
    <property type="entry name" value="D5_N"/>
    <property type="match status" value="1"/>
</dbReference>
<dbReference type="InterPro" id="IPR045455">
    <property type="entry name" value="NrS-1_pol-like_helicase"/>
</dbReference>
<dbReference type="Gene3D" id="1.10.10.10">
    <property type="entry name" value="Winged helix-like DNA-binding domain superfamily/Winged helix DNA-binding domain"/>
    <property type="match status" value="1"/>
</dbReference>
<protein>
    <submittedName>
        <fullName evidence="4">Putative DNA primase/helicase</fullName>
    </submittedName>
</protein>
<dbReference type="Gene3D" id="3.40.50.300">
    <property type="entry name" value="P-loop containing nucleotide triphosphate hydrolases"/>
    <property type="match status" value="1"/>
</dbReference>
<dbReference type="Proteomes" id="UP000245909">
    <property type="component" value="Unassembled WGS sequence"/>
</dbReference>
<accession>A0A2U0T8D2</accession>
<gene>
    <name evidence="4" type="ORF">C8D76_105127</name>
</gene>
<evidence type="ECO:0000313" key="4">
    <source>
        <dbReference type="EMBL" id="PVX39784.1"/>
    </source>
</evidence>
<dbReference type="EMBL" id="QENU01000005">
    <property type="protein sequence ID" value="PVX39784.1"/>
    <property type="molecule type" value="Genomic_DNA"/>
</dbReference>